<evidence type="ECO:0000313" key="3">
    <source>
        <dbReference type="Proteomes" id="UP000250140"/>
    </source>
</evidence>
<accession>A0A8E2EV71</accession>
<keyword evidence="1" id="KW-0732">Signal</keyword>
<evidence type="ECO:0000313" key="2">
    <source>
        <dbReference type="EMBL" id="OCL05186.1"/>
    </source>
</evidence>
<proteinExistence type="predicted"/>
<dbReference type="Proteomes" id="UP000250140">
    <property type="component" value="Unassembled WGS sequence"/>
</dbReference>
<keyword evidence="3" id="KW-1185">Reference proteome</keyword>
<reference evidence="2 3" key="1">
    <citation type="journal article" date="2016" name="Nat. Commun.">
        <title>Ectomycorrhizal ecology is imprinted in the genome of the dominant symbiotic fungus Cenococcum geophilum.</title>
        <authorList>
            <consortium name="DOE Joint Genome Institute"/>
            <person name="Peter M."/>
            <person name="Kohler A."/>
            <person name="Ohm R.A."/>
            <person name="Kuo A."/>
            <person name="Krutzmann J."/>
            <person name="Morin E."/>
            <person name="Arend M."/>
            <person name="Barry K.W."/>
            <person name="Binder M."/>
            <person name="Choi C."/>
            <person name="Clum A."/>
            <person name="Copeland A."/>
            <person name="Grisel N."/>
            <person name="Haridas S."/>
            <person name="Kipfer T."/>
            <person name="LaButti K."/>
            <person name="Lindquist E."/>
            <person name="Lipzen A."/>
            <person name="Maire R."/>
            <person name="Meier B."/>
            <person name="Mihaltcheva S."/>
            <person name="Molinier V."/>
            <person name="Murat C."/>
            <person name="Poggeler S."/>
            <person name="Quandt C.A."/>
            <person name="Sperisen C."/>
            <person name="Tritt A."/>
            <person name="Tisserant E."/>
            <person name="Crous P.W."/>
            <person name="Henrissat B."/>
            <person name="Nehls U."/>
            <person name="Egli S."/>
            <person name="Spatafora J.W."/>
            <person name="Grigoriev I.V."/>
            <person name="Martin F.M."/>
        </authorList>
    </citation>
    <scope>NUCLEOTIDE SEQUENCE [LARGE SCALE GENOMIC DNA]</scope>
    <source>
        <strain evidence="2 3">CBS 207.34</strain>
    </source>
</reference>
<feature type="chain" id="PRO_5034754425" evidence="1">
    <location>
        <begin position="20"/>
        <end position="94"/>
    </location>
</feature>
<sequence>MLLFATCYLLLTCLPACLSGERGKSLPAGRLFSFLLQAPRAAEELVGGMETVDSEASRSCVGGFGGKYRACSCQMQLKKPPAGFPGRSSKPPLF</sequence>
<feature type="signal peptide" evidence="1">
    <location>
        <begin position="1"/>
        <end position="19"/>
    </location>
</feature>
<protein>
    <submittedName>
        <fullName evidence="2">Uncharacterized protein</fullName>
    </submittedName>
</protein>
<name>A0A8E2EV71_9PEZI</name>
<organism evidence="2 3">
    <name type="scientific">Glonium stellatum</name>
    <dbReference type="NCBI Taxonomy" id="574774"/>
    <lineage>
        <taxon>Eukaryota</taxon>
        <taxon>Fungi</taxon>
        <taxon>Dikarya</taxon>
        <taxon>Ascomycota</taxon>
        <taxon>Pezizomycotina</taxon>
        <taxon>Dothideomycetes</taxon>
        <taxon>Pleosporomycetidae</taxon>
        <taxon>Gloniales</taxon>
        <taxon>Gloniaceae</taxon>
        <taxon>Glonium</taxon>
    </lineage>
</organism>
<gene>
    <name evidence="2" type="ORF">AOQ84DRAFT_356070</name>
</gene>
<evidence type="ECO:0000256" key="1">
    <source>
        <dbReference type="SAM" id="SignalP"/>
    </source>
</evidence>
<dbReference type="AlphaFoldDB" id="A0A8E2EV71"/>
<dbReference type="EMBL" id="KV750356">
    <property type="protein sequence ID" value="OCL05186.1"/>
    <property type="molecule type" value="Genomic_DNA"/>
</dbReference>